<dbReference type="InterPro" id="IPR006076">
    <property type="entry name" value="FAD-dep_OxRdtase"/>
</dbReference>
<dbReference type="InterPro" id="IPR045170">
    <property type="entry name" value="MTOX"/>
</dbReference>
<gene>
    <name evidence="6" type="ORF">LZC95_12060</name>
</gene>
<name>A0ABZ2KKF8_9BACT</name>
<feature type="domain" description="FAD dependent oxidoreductase" evidence="5">
    <location>
        <begin position="5"/>
        <end position="93"/>
    </location>
</feature>
<reference evidence="6 7" key="1">
    <citation type="submission" date="2021-12" db="EMBL/GenBank/DDBJ databases">
        <title>Discovery of the Pendulisporaceae a myxobacterial family with distinct sporulation behavior and unique specialized metabolism.</title>
        <authorList>
            <person name="Garcia R."/>
            <person name="Popoff A."/>
            <person name="Bader C.D."/>
            <person name="Loehr J."/>
            <person name="Walesch S."/>
            <person name="Walt C."/>
            <person name="Boldt J."/>
            <person name="Bunk B."/>
            <person name="Haeckl F.J.F.P.J."/>
            <person name="Gunesch A.P."/>
            <person name="Birkelbach J."/>
            <person name="Nuebel U."/>
            <person name="Pietschmann T."/>
            <person name="Bach T."/>
            <person name="Mueller R."/>
        </authorList>
    </citation>
    <scope>NUCLEOTIDE SEQUENCE [LARGE SCALE GENOMIC DNA]</scope>
    <source>
        <strain evidence="6 7">MSr12523</strain>
    </source>
</reference>
<dbReference type="InterPro" id="IPR036188">
    <property type="entry name" value="FAD/NAD-bd_sf"/>
</dbReference>
<proteinExistence type="predicted"/>
<keyword evidence="4" id="KW-0560">Oxidoreductase</keyword>
<dbReference type="Pfam" id="PF01266">
    <property type="entry name" value="DAO"/>
    <property type="match status" value="2"/>
</dbReference>
<dbReference type="EMBL" id="CP089982">
    <property type="protein sequence ID" value="WXA97565.1"/>
    <property type="molecule type" value="Genomic_DNA"/>
</dbReference>
<evidence type="ECO:0000256" key="3">
    <source>
        <dbReference type="ARBA" id="ARBA00022827"/>
    </source>
</evidence>
<dbReference type="SUPFAM" id="SSF54373">
    <property type="entry name" value="FAD-linked reductases, C-terminal domain"/>
    <property type="match status" value="1"/>
</dbReference>
<evidence type="ECO:0000259" key="5">
    <source>
        <dbReference type="Pfam" id="PF01266"/>
    </source>
</evidence>
<accession>A0ABZ2KKF8</accession>
<keyword evidence="3" id="KW-0274">FAD</keyword>
<evidence type="ECO:0000313" key="7">
    <source>
        <dbReference type="Proteomes" id="UP001379533"/>
    </source>
</evidence>
<sequence length="335" mass="36349">MKAFDVIVLGLGGVGAAAAYHLALREGRRVLGLERFGVAHDRGSSHGETRIFRRSYDHPGYGPLLDRSLEGWQALERHVGHPLFRRTGLVLVSDAAGMNYEPDAGYVLVEQSVRAHCDLAREAGAELHFEEPALAWHVTEDDGVCVTTTKGRYIGDALVIAGGAWSSELLAALGLPLVVERIPQAWFASSPMWEADAPCFIFDIERGYFFGVPGPEPGRIKVAGRAKRTTVPDPAQLDHALAHDELEAIGDFIEEHLHGVSRMPLAQSACMCTMTPDEHFIVDAHPAFPQVVFAAGLSGHGYKFVPVLGEALADLATDGATQLPIDFLRMRDIPC</sequence>
<dbReference type="PANTHER" id="PTHR10961">
    <property type="entry name" value="PEROXISOMAL SARCOSINE OXIDASE"/>
    <property type="match status" value="1"/>
</dbReference>
<keyword evidence="7" id="KW-1185">Reference proteome</keyword>
<evidence type="ECO:0000256" key="2">
    <source>
        <dbReference type="ARBA" id="ARBA00022630"/>
    </source>
</evidence>
<dbReference type="SUPFAM" id="SSF51905">
    <property type="entry name" value="FAD/NAD(P)-binding domain"/>
    <property type="match status" value="1"/>
</dbReference>
<protein>
    <submittedName>
        <fullName evidence="6">FAD-dependent oxidoreductase</fullName>
    </submittedName>
</protein>
<dbReference type="RefSeq" id="WP_394848187.1">
    <property type="nucleotide sequence ID" value="NZ_CP089982.1"/>
</dbReference>
<comment type="cofactor">
    <cofactor evidence="1">
        <name>FAD</name>
        <dbReference type="ChEBI" id="CHEBI:57692"/>
    </cofactor>
</comment>
<dbReference type="Proteomes" id="UP001379533">
    <property type="component" value="Chromosome"/>
</dbReference>
<keyword evidence="2" id="KW-0285">Flavoprotein</keyword>
<evidence type="ECO:0000313" key="6">
    <source>
        <dbReference type="EMBL" id="WXA97565.1"/>
    </source>
</evidence>
<feature type="domain" description="FAD dependent oxidoreductase" evidence="5">
    <location>
        <begin position="100"/>
        <end position="315"/>
    </location>
</feature>
<dbReference type="PANTHER" id="PTHR10961:SF7">
    <property type="entry name" value="FAD DEPENDENT OXIDOREDUCTASE DOMAIN-CONTAINING PROTEIN"/>
    <property type="match status" value="1"/>
</dbReference>
<organism evidence="6 7">
    <name type="scientific">Pendulispora brunnea</name>
    <dbReference type="NCBI Taxonomy" id="2905690"/>
    <lineage>
        <taxon>Bacteria</taxon>
        <taxon>Pseudomonadati</taxon>
        <taxon>Myxococcota</taxon>
        <taxon>Myxococcia</taxon>
        <taxon>Myxococcales</taxon>
        <taxon>Sorangiineae</taxon>
        <taxon>Pendulisporaceae</taxon>
        <taxon>Pendulispora</taxon>
    </lineage>
</organism>
<evidence type="ECO:0000256" key="1">
    <source>
        <dbReference type="ARBA" id="ARBA00001974"/>
    </source>
</evidence>
<evidence type="ECO:0000256" key="4">
    <source>
        <dbReference type="ARBA" id="ARBA00023002"/>
    </source>
</evidence>
<dbReference type="Gene3D" id="3.50.50.60">
    <property type="entry name" value="FAD/NAD(P)-binding domain"/>
    <property type="match status" value="2"/>
</dbReference>